<evidence type="ECO:0000256" key="8">
    <source>
        <dbReference type="PIRNR" id="PIRNR018293"/>
    </source>
</evidence>
<dbReference type="GO" id="GO:0005794">
    <property type="term" value="C:Golgi apparatus"/>
    <property type="evidence" value="ECO:0007669"/>
    <property type="project" value="UniProtKB-SubCell"/>
</dbReference>
<dbReference type="PANTHER" id="PTHR13048">
    <property type="entry name" value="TRAFFICKING PROTEIN PARTICLE COMPLEX SUBUNIT 3"/>
    <property type="match status" value="1"/>
</dbReference>
<dbReference type="Pfam" id="PF04051">
    <property type="entry name" value="TRAPP"/>
    <property type="match status" value="1"/>
</dbReference>
<dbReference type="WBParaSite" id="PTRK_0001261700.1">
    <property type="protein sequence ID" value="PTRK_0001261700.1"/>
    <property type="gene ID" value="PTRK_0001261700"/>
</dbReference>
<dbReference type="Gene3D" id="3.30.1380.20">
    <property type="entry name" value="Trafficking protein particle complex subunit 3"/>
    <property type="match status" value="1"/>
</dbReference>
<protein>
    <recommendedName>
        <fullName evidence="8">Trafficking protein particle complex subunit</fullName>
    </recommendedName>
</protein>
<keyword evidence="9" id="KW-1185">Reference proteome</keyword>
<evidence type="ECO:0000256" key="6">
    <source>
        <dbReference type="ARBA" id="ARBA00022892"/>
    </source>
</evidence>
<keyword evidence="7 8" id="KW-0333">Golgi apparatus</keyword>
<dbReference type="SUPFAM" id="SSF111126">
    <property type="entry name" value="Ligand-binding domain in the NO signalling and Golgi transport"/>
    <property type="match status" value="1"/>
</dbReference>
<dbReference type="InterPro" id="IPR007194">
    <property type="entry name" value="TRAPP_component"/>
</dbReference>
<name>A0A0N4ZVL4_PARTI</name>
<dbReference type="PIRSF" id="PIRSF018293">
    <property type="entry name" value="TRAPP_I_complex_Bet3"/>
    <property type="match status" value="1"/>
</dbReference>
<dbReference type="Proteomes" id="UP000038045">
    <property type="component" value="Unplaced"/>
</dbReference>
<evidence type="ECO:0000313" key="9">
    <source>
        <dbReference type="Proteomes" id="UP000038045"/>
    </source>
</evidence>
<dbReference type="AlphaFoldDB" id="A0A0N4ZVL4"/>
<keyword evidence="5" id="KW-0256">Endoplasmic reticulum</keyword>
<comment type="subcellular location">
    <subcellularLocation>
        <location evidence="2">Endoplasmic reticulum</location>
    </subcellularLocation>
    <subcellularLocation>
        <location evidence="1 8">Golgi apparatus</location>
        <location evidence="1 8">cis-Golgi network</location>
    </subcellularLocation>
</comment>
<evidence type="ECO:0000256" key="7">
    <source>
        <dbReference type="ARBA" id="ARBA00023034"/>
    </source>
</evidence>
<comment type="function">
    <text evidence="8">May play a role in vesicular transport from endoplasmic reticulum to Golgi.</text>
</comment>
<dbReference type="GO" id="GO:0005783">
    <property type="term" value="C:endoplasmic reticulum"/>
    <property type="evidence" value="ECO:0007669"/>
    <property type="project" value="UniProtKB-SubCell"/>
</dbReference>
<evidence type="ECO:0000256" key="3">
    <source>
        <dbReference type="ARBA" id="ARBA00006218"/>
    </source>
</evidence>
<dbReference type="GO" id="GO:0048193">
    <property type="term" value="P:Golgi vesicle transport"/>
    <property type="evidence" value="ECO:0007669"/>
    <property type="project" value="InterPro"/>
</dbReference>
<evidence type="ECO:0000256" key="2">
    <source>
        <dbReference type="ARBA" id="ARBA00004240"/>
    </source>
</evidence>
<proteinExistence type="inferred from homology"/>
<dbReference type="GO" id="GO:0030008">
    <property type="term" value="C:TRAPP complex"/>
    <property type="evidence" value="ECO:0007669"/>
    <property type="project" value="InterPro"/>
</dbReference>
<evidence type="ECO:0000256" key="5">
    <source>
        <dbReference type="ARBA" id="ARBA00022824"/>
    </source>
</evidence>
<keyword evidence="4 8" id="KW-0813">Transport</keyword>
<comment type="similarity">
    <text evidence="3 8">Belongs to the TRAPP small subunits family. BET3 subfamily.</text>
</comment>
<evidence type="ECO:0000256" key="1">
    <source>
        <dbReference type="ARBA" id="ARBA00004222"/>
    </source>
</evidence>
<dbReference type="STRING" id="131310.A0A0N4ZVL4"/>
<organism evidence="9 10">
    <name type="scientific">Parastrongyloides trichosuri</name>
    <name type="common">Possum-specific nematode worm</name>
    <dbReference type="NCBI Taxonomy" id="131310"/>
    <lineage>
        <taxon>Eukaryota</taxon>
        <taxon>Metazoa</taxon>
        <taxon>Ecdysozoa</taxon>
        <taxon>Nematoda</taxon>
        <taxon>Chromadorea</taxon>
        <taxon>Rhabditida</taxon>
        <taxon>Tylenchina</taxon>
        <taxon>Panagrolaimomorpha</taxon>
        <taxon>Strongyloidoidea</taxon>
        <taxon>Strongyloididae</taxon>
        <taxon>Parastrongyloides</taxon>
    </lineage>
</organism>
<dbReference type="InterPro" id="IPR024096">
    <property type="entry name" value="NO_sig/Golgi_transp_ligand-bd"/>
</dbReference>
<dbReference type="InterPro" id="IPR016721">
    <property type="entry name" value="Bet3"/>
</dbReference>
<reference evidence="10" key="1">
    <citation type="submission" date="2017-02" db="UniProtKB">
        <authorList>
            <consortium name="WormBaseParasite"/>
        </authorList>
    </citation>
    <scope>IDENTIFICATION</scope>
</reference>
<evidence type="ECO:0000256" key="4">
    <source>
        <dbReference type="ARBA" id="ARBA00022448"/>
    </source>
</evidence>
<sequence>MMAPQTIPGEMFAITYGCLVVELIKDYENVDEVNAQLDKMGFNIGLRIADDFLSKNINVGKCTDMKQLSEVLAKTALKTYLGVTGQVTSWSSSGDECSIIIDGNPLTEFVEIPDKYVGLKYSQIICGAIRGALEAMHMDVIIVLVEDVPNPTEIRLKFNRIIRENVPAGEDE</sequence>
<comment type="subunit">
    <text evidence="8">Homodimer.</text>
</comment>
<evidence type="ECO:0000313" key="10">
    <source>
        <dbReference type="WBParaSite" id="PTRK_0001261700.1"/>
    </source>
</evidence>
<dbReference type="CDD" id="cd14942">
    <property type="entry name" value="TRAPPC3_bet3"/>
    <property type="match status" value="1"/>
</dbReference>
<keyword evidence="6 8" id="KW-0931">ER-Golgi transport</keyword>
<accession>A0A0N4ZVL4</accession>